<feature type="domain" description="Polymerase beta nucleotidyltransferase" evidence="1">
    <location>
        <begin position="13"/>
        <end position="106"/>
    </location>
</feature>
<organism evidence="2 3">
    <name type="scientific">Nitratifractor salsuginis (strain DSM 16511 / JCM 12458 / E9I37-1)</name>
    <dbReference type="NCBI Taxonomy" id="749222"/>
    <lineage>
        <taxon>Bacteria</taxon>
        <taxon>Pseudomonadati</taxon>
        <taxon>Campylobacterota</taxon>
        <taxon>Epsilonproteobacteria</taxon>
        <taxon>Campylobacterales</taxon>
        <taxon>Sulfurovaceae</taxon>
        <taxon>Nitratifractor</taxon>
    </lineage>
</organism>
<evidence type="ECO:0000313" key="2">
    <source>
        <dbReference type="EMBL" id="ADV46111.1"/>
    </source>
</evidence>
<dbReference type="InterPro" id="IPR041633">
    <property type="entry name" value="Polbeta"/>
</dbReference>
<evidence type="ECO:0000259" key="1">
    <source>
        <dbReference type="Pfam" id="PF18765"/>
    </source>
</evidence>
<dbReference type="STRING" id="749222.Nitsa_0851"/>
<dbReference type="CDD" id="cd05403">
    <property type="entry name" value="NT_KNTase_like"/>
    <property type="match status" value="1"/>
</dbReference>
<dbReference type="InterPro" id="IPR043519">
    <property type="entry name" value="NT_sf"/>
</dbReference>
<gene>
    <name evidence="2" type="ordered locus">Nitsa_0851</name>
</gene>
<dbReference type="Gene3D" id="3.30.460.10">
    <property type="entry name" value="Beta Polymerase, domain 2"/>
    <property type="match status" value="1"/>
</dbReference>
<dbReference type="PANTHER" id="PTHR43852:SF2">
    <property type="entry name" value="PROTEIN ADENYLYLTRANSFERASE MNTA"/>
    <property type="match status" value="1"/>
</dbReference>
<dbReference type="PANTHER" id="PTHR43852">
    <property type="entry name" value="NUCLEOTIDYLTRANSFERASE"/>
    <property type="match status" value="1"/>
</dbReference>
<dbReference type="SUPFAM" id="SSF81301">
    <property type="entry name" value="Nucleotidyltransferase"/>
    <property type="match status" value="1"/>
</dbReference>
<dbReference type="Pfam" id="PF18765">
    <property type="entry name" value="Polbeta"/>
    <property type="match status" value="1"/>
</dbReference>
<reference evidence="2 3" key="1">
    <citation type="journal article" date="2011" name="Stand. Genomic Sci.">
        <title>Complete genome sequence of Nitratifractor salsuginis type strain (E9I37-1).</title>
        <authorList>
            <person name="Anderson I."/>
            <person name="Sikorski J."/>
            <person name="Zeytun A."/>
            <person name="Nolan M."/>
            <person name="Lapidus A."/>
            <person name="Lucas S."/>
            <person name="Hammon N."/>
            <person name="Deshpande S."/>
            <person name="Cheng J.F."/>
            <person name="Tapia R."/>
            <person name="Han C."/>
            <person name="Goodwin L."/>
            <person name="Pitluck S."/>
            <person name="Liolios K."/>
            <person name="Pagani I."/>
            <person name="Ivanova N."/>
            <person name="Huntemann M."/>
            <person name="Mavromatis K."/>
            <person name="Ovchinikova G."/>
            <person name="Pati A."/>
            <person name="Chen A."/>
            <person name="Palaniappan K."/>
            <person name="Land M."/>
            <person name="Hauser L."/>
            <person name="Brambilla E.M."/>
            <person name="Ngatchou-Djao O.D."/>
            <person name="Rohde M."/>
            <person name="Tindall B.J."/>
            <person name="Goker M."/>
            <person name="Detter J.C."/>
            <person name="Woyke T."/>
            <person name="Bristow J."/>
            <person name="Eisen J.A."/>
            <person name="Markowitz V."/>
            <person name="Hugenholtz P."/>
            <person name="Klenk H.P."/>
            <person name="Kyrpides N.C."/>
        </authorList>
    </citation>
    <scope>NUCLEOTIDE SEQUENCE [LARGE SCALE GENOMIC DNA]</scope>
    <source>
        <strain evidence="3">DSM 16511 / JCM 12458 / E9I37-1</strain>
    </source>
</reference>
<dbReference type="NCBIfam" id="NF047752">
    <property type="entry name" value="MntA_antitoxin"/>
    <property type="match status" value="1"/>
</dbReference>
<dbReference type="RefSeq" id="WP_013553805.1">
    <property type="nucleotide sequence ID" value="NC_014935.1"/>
</dbReference>
<accession>E6X2P5</accession>
<dbReference type="OrthoDB" id="5422227at2"/>
<keyword evidence="3" id="KW-1185">Reference proteome</keyword>
<dbReference type="AlphaFoldDB" id="E6X2P5"/>
<sequence length="152" mass="17358">MKVTNETHTAAIKTLQEYFKSGKQYPFVLLFGSFASGEAAPSSDVDLGIYVGKEPDFLEMGRHISTLESLLQRRVDLTLLDDLEARNPLLAFEILNQHIPLLIRDNERYIAFKTRAQLAYLDARPLIEANREALQKRIEANRIGERNFATTY</sequence>
<name>E6X2P5_NITSE</name>
<dbReference type="HOGENOM" id="CLU_130257_1_4_7"/>
<dbReference type="KEGG" id="nsa:Nitsa_0851"/>
<reference evidence="3" key="2">
    <citation type="submission" date="2011-01" db="EMBL/GenBank/DDBJ databases">
        <title>The complete genome of Nitratifractor salsuginis DSM 16511.</title>
        <authorList>
            <consortium name="US DOE Joint Genome Institute (JGI-PGF)"/>
            <person name="Lucas S."/>
            <person name="Copeland A."/>
            <person name="Lapidus A."/>
            <person name="Bruce D."/>
            <person name="Goodwin L."/>
            <person name="Pitluck S."/>
            <person name="Kyrpides N."/>
            <person name="Mavromatis K."/>
            <person name="Ivanova N."/>
            <person name="Mikhailova N."/>
            <person name="Zeytun A."/>
            <person name="Detter J.C."/>
            <person name="Tapia R."/>
            <person name="Han C."/>
            <person name="Land M."/>
            <person name="Hauser L."/>
            <person name="Markowitz V."/>
            <person name="Cheng J.-F."/>
            <person name="Hugenholtz P."/>
            <person name="Woyke T."/>
            <person name="Wu D."/>
            <person name="Tindall B."/>
            <person name="Schuetze A."/>
            <person name="Brambilla E."/>
            <person name="Klenk H.-P."/>
            <person name="Eisen J.A."/>
        </authorList>
    </citation>
    <scope>NUCLEOTIDE SEQUENCE [LARGE SCALE GENOMIC DNA]</scope>
    <source>
        <strain evidence="3">DSM 16511 / JCM 12458 / E9I37-1</strain>
    </source>
</reference>
<dbReference type="InterPro" id="IPR052930">
    <property type="entry name" value="TA_antitoxin_MntA"/>
</dbReference>
<evidence type="ECO:0000313" key="3">
    <source>
        <dbReference type="Proteomes" id="UP000008633"/>
    </source>
</evidence>
<dbReference type="EMBL" id="CP002452">
    <property type="protein sequence ID" value="ADV46111.1"/>
    <property type="molecule type" value="Genomic_DNA"/>
</dbReference>
<protein>
    <submittedName>
        <fullName evidence="2">DNA polymerase beta domain protein region</fullName>
    </submittedName>
</protein>
<dbReference type="Proteomes" id="UP000008633">
    <property type="component" value="Chromosome"/>
</dbReference>
<proteinExistence type="predicted"/>
<dbReference type="eggNOG" id="COG1669">
    <property type="taxonomic scope" value="Bacteria"/>
</dbReference>